<dbReference type="InterPro" id="IPR013656">
    <property type="entry name" value="PAS_4"/>
</dbReference>
<dbReference type="PROSITE" id="PS50112">
    <property type="entry name" value="PAS"/>
    <property type="match status" value="1"/>
</dbReference>
<reference evidence="5 6" key="1">
    <citation type="submission" date="2015-10" db="EMBL/GenBank/DDBJ databases">
        <authorList>
            <person name="Gilbert D.G."/>
        </authorList>
    </citation>
    <scope>NUCLEOTIDE SEQUENCE [LARGE SCALE GENOMIC DNA]</scope>
    <source>
        <strain evidence="5 6">NRRL B-16712</strain>
    </source>
</reference>
<evidence type="ECO:0000259" key="2">
    <source>
        <dbReference type="PROSITE" id="PS50112"/>
    </source>
</evidence>
<dbReference type="Pfam" id="PF00563">
    <property type="entry name" value="EAL"/>
    <property type="match status" value="1"/>
</dbReference>
<name>A0A117MRK2_9ACTN</name>
<evidence type="ECO:0000256" key="1">
    <source>
        <dbReference type="SAM" id="Phobius"/>
    </source>
</evidence>
<keyword evidence="1" id="KW-0472">Membrane</keyword>
<dbReference type="RefSeq" id="WP_067693568.1">
    <property type="nucleotide sequence ID" value="NZ_LLZH01000189.1"/>
</dbReference>
<dbReference type="InterPro" id="IPR001633">
    <property type="entry name" value="EAL_dom"/>
</dbReference>
<feature type="transmembrane region" description="Helical" evidence="1">
    <location>
        <begin position="161"/>
        <end position="180"/>
    </location>
</feature>
<dbReference type="CDD" id="cd00130">
    <property type="entry name" value="PAS"/>
    <property type="match status" value="1"/>
</dbReference>
<feature type="transmembrane region" description="Helical" evidence="1">
    <location>
        <begin position="30"/>
        <end position="46"/>
    </location>
</feature>
<evidence type="ECO:0000259" key="3">
    <source>
        <dbReference type="PROSITE" id="PS50883"/>
    </source>
</evidence>
<dbReference type="EMBL" id="LLZH01000189">
    <property type="protein sequence ID" value="KUL31929.1"/>
    <property type="molecule type" value="Genomic_DNA"/>
</dbReference>
<dbReference type="CDD" id="cd01948">
    <property type="entry name" value="EAL"/>
    <property type="match status" value="1"/>
</dbReference>
<dbReference type="SMART" id="SM00091">
    <property type="entry name" value="PAS"/>
    <property type="match status" value="1"/>
</dbReference>
<organism evidence="5 6">
    <name type="scientific">Actinoplanes awajinensis subsp. mycoplanecinus</name>
    <dbReference type="NCBI Taxonomy" id="135947"/>
    <lineage>
        <taxon>Bacteria</taxon>
        <taxon>Bacillati</taxon>
        <taxon>Actinomycetota</taxon>
        <taxon>Actinomycetes</taxon>
        <taxon>Micromonosporales</taxon>
        <taxon>Micromonosporaceae</taxon>
        <taxon>Actinoplanes</taxon>
    </lineage>
</organism>
<evidence type="ECO:0000259" key="4">
    <source>
        <dbReference type="PROSITE" id="PS50887"/>
    </source>
</evidence>
<dbReference type="Pfam" id="PF00990">
    <property type="entry name" value="GGDEF"/>
    <property type="match status" value="1"/>
</dbReference>
<feature type="transmembrane region" description="Helical" evidence="1">
    <location>
        <begin position="93"/>
        <end position="110"/>
    </location>
</feature>
<dbReference type="InterPro" id="IPR035919">
    <property type="entry name" value="EAL_sf"/>
</dbReference>
<feature type="domain" description="PAS" evidence="2">
    <location>
        <begin position="454"/>
        <end position="490"/>
    </location>
</feature>
<dbReference type="SMART" id="SM00052">
    <property type="entry name" value="EAL"/>
    <property type="match status" value="1"/>
</dbReference>
<proteinExistence type="predicted"/>
<dbReference type="InterPro" id="IPR035965">
    <property type="entry name" value="PAS-like_dom_sf"/>
</dbReference>
<feature type="transmembrane region" description="Helical" evidence="1">
    <location>
        <begin position="213"/>
        <end position="235"/>
    </location>
</feature>
<evidence type="ECO:0000313" key="5">
    <source>
        <dbReference type="EMBL" id="KUL31929.1"/>
    </source>
</evidence>
<dbReference type="Gene3D" id="3.20.20.450">
    <property type="entry name" value="EAL domain"/>
    <property type="match status" value="1"/>
</dbReference>
<feature type="domain" description="EAL" evidence="3">
    <location>
        <begin position="755"/>
        <end position="1011"/>
    </location>
</feature>
<dbReference type="OrthoDB" id="3304401at2"/>
<dbReference type="SUPFAM" id="SSF141868">
    <property type="entry name" value="EAL domain-like"/>
    <property type="match status" value="1"/>
</dbReference>
<dbReference type="Proteomes" id="UP000053244">
    <property type="component" value="Unassembled WGS sequence"/>
</dbReference>
<evidence type="ECO:0000313" key="6">
    <source>
        <dbReference type="Proteomes" id="UP000053244"/>
    </source>
</evidence>
<dbReference type="SMART" id="SM00267">
    <property type="entry name" value="GGDEF"/>
    <property type="match status" value="1"/>
</dbReference>
<feature type="transmembrane region" description="Helical" evidence="1">
    <location>
        <begin position="258"/>
        <end position="277"/>
    </location>
</feature>
<gene>
    <name evidence="5" type="ORF">ADL15_20685</name>
</gene>
<feature type="transmembrane region" description="Helical" evidence="1">
    <location>
        <begin position="7"/>
        <end position="24"/>
    </location>
</feature>
<dbReference type="CDD" id="cd01949">
    <property type="entry name" value="GGDEF"/>
    <property type="match status" value="1"/>
</dbReference>
<accession>A0A117MRK2</accession>
<dbReference type="PANTHER" id="PTHR44757">
    <property type="entry name" value="DIGUANYLATE CYCLASE DGCP"/>
    <property type="match status" value="1"/>
</dbReference>
<feature type="transmembrane region" description="Helical" evidence="1">
    <location>
        <begin position="122"/>
        <end position="141"/>
    </location>
</feature>
<dbReference type="PROSITE" id="PS50883">
    <property type="entry name" value="EAL"/>
    <property type="match status" value="1"/>
</dbReference>
<dbReference type="InterPro" id="IPR052155">
    <property type="entry name" value="Biofilm_reg_signaling"/>
</dbReference>
<dbReference type="Gene3D" id="3.30.450.20">
    <property type="entry name" value="PAS domain"/>
    <property type="match status" value="1"/>
</dbReference>
<feature type="transmembrane region" description="Helical" evidence="1">
    <location>
        <begin position="58"/>
        <end position="81"/>
    </location>
</feature>
<protein>
    <submittedName>
        <fullName evidence="5">Diguanylate cyclase</fullName>
    </submittedName>
</protein>
<dbReference type="Pfam" id="PF08448">
    <property type="entry name" value="PAS_4"/>
    <property type="match status" value="1"/>
</dbReference>
<dbReference type="AlphaFoldDB" id="A0A117MRK2"/>
<dbReference type="InterPro" id="IPR043128">
    <property type="entry name" value="Rev_trsase/Diguanyl_cyclase"/>
</dbReference>
<feature type="transmembrane region" description="Helical" evidence="1">
    <location>
        <begin position="187"/>
        <end position="207"/>
    </location>
</feature>
<dbReference type="SUPFAM" id="SSF55073">
    <property type="entry name" value="Nucleotide cyclase"/>
    <property type="match status" value="1"/>
</dbReference>
<dbReference type="SUPFAM" id="SSF55785">
    <property type="entry name" value="PYP-like sensor domain (PAS domain)"/>
    <property type="match status" value="1"/>
</dbReference>
<dbReference type="Gene3D" id="3.30.70.270">
    <property type="match status" value="1"/>
</dbReference>
<sequence length="1017" mass="110152">MTTRTARAGFGAWIVALVVLYYVFPDAHLYTWALLGYSSAAAILVGTRLHRPDRRLPWYLTSAALAFFTTGDTWYNLILAVGRHPGFPGLADVFYLLVYPLLTSAFLLFIRSRSGRGDNRAALLDALVPTVGLGLLAWVYWIAPFTRAQDLSVLEKVVSIGYPLGDVLVLAMILRMLAAIGTRPKALTSLAVAMVGLLVSDVFYGQSQLRSDWTLGGPVDLGWIVFYAMVGYTALQPSMRQMTEPAERSRAVMGRHRLGWLTAAALIAPAVLCLEYVQGRPAEIARGGIVDAPIIAAAAAVMFLLVLARVADLALAQRQAGARERALREAGALLFTAATEDDVAEAIRRAVDRLMPPNQAYHLELTRPVPGHADVSVQWRAAADLPEGVGAGGFPLVLFATQPLPGGTRHGQMIVGAAEDVLHALRPALETLGAQIAVVVERISLTAEVNQRDSEAYFRTLIQSTADVILILDEQDAVRYASPSATKLFGAIIEAGTPLTALITADGQDALRDVLARLKRGNGDLNGVELTAQGPGRRQMLIECDLRNLRDDPTVAGLVITMRDVTEQRRLEDDLTHQAFHDSLTGLANRVLFRNRLEQAYMVAERDGATLGVLFVDLDDFKEVNDTLGHAIGDQLLLAVARRISSIIGAGSTAARMGGDEFAILVEQSDSADAAEDVAARIVTALNSPLEVPDGEGSTHLVSGAVSIGVATNRDADGATELLRHADLALYLAKGMGKGDWQRYQSDLASAMVQRLEMRTQLHEAIEDEQFMLQYQPIVELADQRVTGVEALVRWQHPTRGLLGPFHFVEAAEESGAIVGIGAWVLGEALRQFATWKAADPDTTLRYVSVNVSPRQFRAADFVEQVRAALIKADARPEWLLLEITESLVLKDADKVVQDLRALRAMGVRVAIDDFGTGYSSLSYLRQMPVDVLKLDKSFIDDILTSRQQHALVDAIITLAGNLDLAVVAEGIEEPGQMLALDAMGCHYGQGYHFAKPLWPADIPAMTESARPAAVSA</sequence>
<dbReference type="InterPro" id="IPR000014">
    <property type="entry name" value="PAS"/>
</dbReference>
<dbReference type="PROSITE" id="PS50887">
    <property type="entry name" value="GGDEF"/>
    <property type="match status" value="1"/>
</dbReference>
<dbReference type="InterPro" id="IPR000160">
    <property type="entry name" value="GGDEF_dom"/>
</dbReference>
<keyword evidence="6" id="KW-1185">Reference proteome</keyword>
<dbReference type="NCBIfam" id="TIGR00229">
    <property type="entry name" value="sensory_box"/>
    <property type="match status" value="1"/>
</dbReference>
<dbReference type="PANTHER" id="PTHR44757:SF2">
    <property type="entry name" value="BIOFILM ARCHITECTURE MAINTENANCE PROTEIN MBAA"/>
    <property type="match status" value="1"/>
</dbReference>
<comment type="caution">
    <text evidence="5">The sequence shown here is derived from an EMBL/GenBank/DDBJ whole genome shotgun (WGS) entry which is preliminary data.</text>
</comment>
<keyword evidence="1" id="KW-0812">Transmembrane</keyword>
<dbReference type="InterPro" id="IPR029787">
    <property type="entry name" value="Nucleotide_cyclase"/>
</dbReference>
<feature type="domain" description="GGDEF" evidence="4">
    <location>
        <begin position="609"/>
        <end position="746"/>
    </location>
</feature>
<dbReference type="NCBIfam" id="TIGR00254">
    <property type="entry name" value="GGDEF"/>
    <property type="match status" value="1"/>
</dbReference>
<keyword evidence="1" id="KW-1133">Transmembrane helix</keyword>